<name>A0A8F8PNE2_9VIRU</name>
<evidence type="ECO:0000313" key="1">
    <source>
        <dbReference type="EMBL" id="QYA18742.1"/>
    </source>
</evidence>
<reference evidence="1" key="1">
    <citation type="submission" date="2021-06" db="EMBL/GenBank/DDBJ databases">
        <authorList>
            <person name="Rolland C."/>
        </authorList>
    </citation>
    <scope>NUCLEOTIDE SEQUENCE</scope>
    <source>
        <strain evidence="1">347.936635</strain>
    </source>
</reference>
<gene>
    <name evidence="1" type="ORF">KOM_12_474</name>
</gene>
<accession>A0A8F8PNE2</accession>
<protein>
    <submittedName>
        <fullName evidence="1">Uncharacterized protein</fullName>
    </submittedName>
</protein>
<proteinExistence type="predicted"/>
<organism evidence="1">
    <name type="scientific">Clandestinovirus</name>
    <dbReference type="NCBI Taxonomy" id="2831644"/>
    <lineage>
        <taxon>Viruses</taxon>
    </lineage>
</organism>
<dbReference type="EMBL" id="MZ420154">
    <property type="protein sequence ID" value="QYA18742.1"/>
    <property type="molecule type" value="Genomic_DNA"/>
</dbReference>
<sequence length="202" mass="23146">MSFLFTIAYYLLIIKLVLGAAYYLAHKWFVSCVNTKSKRTFDKTPSVKKLMENPSVTTIHIGTFPFWSPKAFAFSVIDAIFFKRWLMGRITLSKSTDDGAGIMDAPVLINTNYRGFRHTFLSTFTLTNLPDITTYFKGLLKVLYMHVPVFINDYEYVGTLFDVNKATMEESVSNSTETPAERLKRLRAQRSQPPVQIVIEQN</sequence>